<reference evidence="4" key="2">
    <citation type="submission" date="2023-06" db="EMBL/GenBank/DDBJ databases">
        <authorList>
            <person name="Swenson N.G."/>
            <person name="Wegrzyn J.L."/>
            <person name="Mcevoy S.L."/>
        </authorList>
    </citation>
    <scope>NUCLEOTIDE SEQUENCE</scope>
    <source>
        <strain evidence="4">NS2018</strain>
        <tissue evidence="4">Leaf</tissue>
    </source>
</reference>
<organism evidence="4 5">
    <name type="scientific">Acer saccharum</name>
    <name type="common">Sugar maple</name>
    <dbReference type="NCBI Taxonomy" id="4024"/>
    <lineage>
        <taxon>Eukaryota</taxon>
        <taxon>Viridiplantae</taxon>
        <taxon>Streptophyta</taxon>
        <taxon>Embryophyta</taxon>
        <taxon>Tracheophyta</taxon>
        <taxon>Spermatophyta</taxon>
        <taxon>Magnoliopsida</taxon>
        <taxon>eudicotyledons</taxon>
        <taxon>Gunneridae</taxon>
        <taxon>Pentapetalae</taxon>
        <taxon>rosids</taxon>
        <taxon>malvids</taxon>
        <taxon>Sapindales</taxon>
        <taxon>Sapindaceae</taxon>
        <taxon>Hippocastanoideae</taxon>
        <taxon>Acereae</taxon>
        <taxon>Acer</taxon>
    </lineage>
</organism>
<keyword evidence="2" id="KW-0732">Signal</keyword>
<evidence type="ECO:0000256" key="2">
    <source>
        <dbReference type="SAM" id="SignalP"/>
    </source>
</evidence>
<gene>
    <name evidence="4" type="ORF">LWI29_010340</name>
</gene>
<dbReference type="InterPro" id="IPR008972">
    <property type="entry name" value="Cupredoxin"/>
</dbReference>
<dbReference type="EMBL" id="JAUESC010000381">
    <property type="protein sequence ID" value="KAK0589149.1"/>
    <property type="molecule type" value="Genomic_DNA"/>
</dbReference>
<feature type="chain" id="PRO_5041204969" description="Phytocyanin domain-containing protein" evidence="2">
    <location>
        <begin position="29"/>
        <end position="402"/>
    </location>
</feature>
<dbReference type="Proteomes" id="UP001168877">
    <property type="component" value="Unassembled WGS sequence"/>
</dbReference>
<feature type="compositionally biased region" description="Polar residues" evidence="1">
    <location>
        <begin position="264"/>
        <end position="285"/>
    </location>
</feature>
<evidence type="ECO:0000256" key="1">
    <source>
        <dbReference type="SAM" id="MobiDB-lite"/>
    </source>
</evidence>
<dbReference type="InterPro" id="IPR041844">
    <property type="entry name" value="Plantacyanin"/>
</dbReference>
<dbReference type="PROSITE" id="PS51485">
    <property type="entry name" value="PHYTOCYANIN"/>
    <property type="match status" value="1"/>
</dbReference>
<evidence type="ECO:0000313" key="5">
    <source>
        <dbReference type="Proteomes" id="UP001168877"/>
    </source>
</evidence>
<dbReference type="Pfam" id="PF02298">
    <property type="entry name" value="Cu_bind_like"/>
    <property type="match status" value="1"/>
</dbReference>
<dbReference type="InterPro" id="IPR024752">
    <property type="entry name" value="Myb/SANT-like_dom"/>
</dbReference>
<dbReference type="InterPro" id="IPR003245">
    <property type="entry name" value="Phytocyanin_dom"/>
</dbReference>
<feature type="region of interest" description="Disordered" evidence="1">
    <location>
        <begin position="317"/>
        <end position="337"/>
    </location>
</feature>
<protein>
    <recommendedName>
        <fullName evidence="3">Phytocyanin domain-containing protein</fullName>
    </recommendedName>
</protein>
<sequence>MAQARGSATMAMATLLLLLGLQFEIGFAANYTVGDDGGWSFGVSDWTKGKSFKVGDILEFNYSPQQHNVVVVDEKGYETCTAGGDAKKYNSGHDQIQITGKTFFICGFPGHCDSQNMNFGIVQQLSGQQPKQERSSRTRWTASLDKVFVDLVVKQIQLGNRRNNVFDKKTWNHIREEFNRQTDLKFNNNQLRKHLDVLRTRFLNVKSANNQNGFTIDDSCCIGFDLWEDIVAQPRPDTTKIKDCPIYDQLCAIFTDTSPDGKYAQSSHFEGLDNSVSNNTASTSHPDGETPHPENPSSSKLVQGDTIQSEKLIKNIAERKRKRPSEAQPSLGQSERDEEILKTMAGAMSDMIAASKVRSRTKTQIDNRFSISNCIKALDEIESINEWLYLAALPLTSLKTPT</sequence>
<dbReference type="Gene3D" id="2.60.40.420">
    <property type="entry name" value="Cupredoxins - blue copper proteins"/>
    <property type="match status" value="1"/>
</dbReference>
<dbReference type="PANTHER" id="PTHR47584:SF2">
    <property type="entry name" value="L10-INTERACTING MYB DOMAIN-CONTAINING PROTEIN-LIKE"/>
    <property type="match status" value="1"/>
</dbReference>
<dbReference type="GO" id="GO:0009055">
    <property type="term" value="F:electron transfer activity"/>
    <property type="evidence" value="ECO:0007669"/>
    <property type="project" value="InterPro"/>
</dbReference>
<reference evidence="4" key="1">
    <citation type="journal article" date="2022" name="Plant J.">
        <title>Strategies of tolerance reflected in two North American maple genomes.</title>
        <authorList>
            <person name="McEvoy S.L."/>
            <person name="Sezen U.U."/>
            <person name="Trouern-Trend A."/>
            <person name="McMahon S.M."/>
            <person name="Schaberg P.G."/>
            <person name="Yang J."/>
            <person name="Wegrzyn J.L."/>
            <person name="Swenson N.G."/>
        </authorList>
    </citation>
    <scope>NUCLEOTIDE SEQUENCE</scope>
    <source>
        <strain evidence="4">NS2018</strain>
    </source>
</reference>
<feature type="region of interest" description="Disordered" evidence="1">
    <location>
        <begin position="263"/>
        <end position="304"/>
    </location>
</feature>
<accession>A0AA39VKH8</accession>
<feature type="signal peptide" evidence="2">
    <location>
        <begin position="1"/>
        <end position="28"/>
    </location>
</feature>
<dbReference type="Pfam" id="PF12776">
    <property type="entry name" value="Myb_DNA-bind_3"/>
    <property type="match status" value="1"/>
</dbReference>
<evidence type="ECO:0000313" key="4">
    <source>
        <dbReference type="EMBL" id="KAK0589149.1"/>
    </source>
</evidence>
<comment type="caution">
    <text evidence="4">The sequence shown here is derived from an EMBL/GenBank/DDBJ whole genome shotgun (WGS) entry which is preliminary data.</text>
</comment>
<name>A0AA39VKH8_ACESA</name>
<dbReference type="AlphaFoldDB" id="A0AA39VKH8"/>
<dbReference type="InterPro" id="IPR045026">
    <property type="entry name" value="LIMYB"/>
</dbReference>
<dbReference type="PANTHER" id="PTHR47584">
    <property type="match status" value="1"/>
</dbReference>
<evidence type="ECO:0000259" key="3">
    <source>
        <dbReference type="PROSITE" id="PS51485"/>
    </source>
</evidence>
<dbReference type="SUPFAM" id="SSF49503">
    <property type="entry name" value="Cupredoxins"/>
    <property type="match status" value="1"/>
</dbReference>
<keyword evidence="5" id="KW-1185">Reference proteome</keyword>
<feature type="compositionally biased region" description="Polar residues" evidence="1">
    <location>
        <begin position="295"/>
        <end position="304"/>
    </location>
</feature>
<feature type="domain" description="Phytocyanin" evidence="3">
    <location>
        <begin position="29"/>
        <end position="125"/>
    </location>
</feature>
<proteinExistence type="predicted"/>
<dbReference type="CDD" id="cd11013">
    <property type="entry name" value="Plantacyanin"/>
    <property type="match status" value="1"/>
</dbReference>